<keyword evidence="1" id="KW-1133">Transmembrane helix</keyword>
<dbReference type="Proteomes" id="UP000319716">
    <property type="component" value="Unassembled WGS sequence"/>
</dbReference>
<feature type="transmembrane region" description="Helical" evidence="1">
    <location>
        <begin position="12"/>
        <end position="30"/>
    </location>
</feature>
<keyword evidence="1" id="KW-0472">Membrane</keyword>
<gene>
    <name evidence="2" type="ORF">NBRC111894_4204</name>
</gene>
<accession>A0A4Y1ZI13</accession>
<sequence>MLAARLKYKAPKILFFSFVLSAFVIIQSFITNLTETILRQIIGEQEHHILLLVHKSSPIPLAPFIIR</sequence>
<dbReference type="AlphaFoldDB" id="A0A4Y1ZI13"/>
<dbReference type="EMBL" id="BEXB01000055">
    <property type="protein sequence ID" value="GAY78650.1"/>
    <property type="molecule type" value="Genomic_DNA"/>
</dbReference>
<proteinExistence type="predicted"/>
<reference evidence="2 3" key="1">
    <citation type="submission" date="2017-11" db="EMBL/GenBank/DDBJ databases">
        <title>Draft Genome Sequence of Sporolactobacillus inulinus NBRC 111894 Isolated from Koso, a Japanese Sugar-Vegetable Fermented Beverage.</title>
        <authorList>
            <person name="Chiou T.Y."/>
            <person name="Oshima K."/>
            <person name="Suda W."/>
            <person name="Hattori M."/>
            <person name="Takahashi T."/>
        </authorList>
    </citation>
    <scope>NUCLEOTIDE SEQUENCE [LARGE SCALE GENOMIC DNA]</scope>
    <source>
        <strain evidence="2 3">NBRC111894</strain>
    </source>
</reference>
<evidence type="ECO:0000313" key="2">
    <source>
        <dbReference type="EMBL" id="GAY78650.1"/>
    </source>
</evidence>
<comment type="caution">
    <text evidence="2">The sequence shown here is derived from an EMBL/GenBank/DDBJ whole genome shotgun (WGS) entry which is preliminary data.</text>
</comment>
<name>A0A4Y1ZI13_9BACL</name>
<organism evidence="2 3">
    <name type="scientific">Sporolactobacillus inulinus</name>
    <dbReference type="NCBI Taxonomy" id="2078"/>
    <lineage>
        <taxon>Bacteria</taxon>
        <taxon>Bacillati</taxon>
        <taxon>Bacillota</taxon>
        <taxon>Bacilli</taxon>
        <taxon>Bacillales</taxon>
        <taxon>Sporolactobacillaceae</taxon>
        <taxon>Sporolactobacillus</taxon>
    </lineage>
</organism>
<protein>
    <submittedName>
        <fullName evidence="2">Uncharacterized protein</fullName>
    </submittedName>
</protein>
<keyword evidence="1" id="KW-0812">Transmembrane</keyword>
<evidence type="ECO:0000313" key="3">
    <source>
        <dbReference type="Proteomes" id="UP000319716"/>
    </source>
</evidence>
<evidence type="ECO:0000256" key="1">
    <source>
        <dbReference type="SAM" id="Phobius"/>
    </source>
</evidence>